<protein>
    <submittedName>
        <fullName evidence="2">Uncharacterized protein</fullName>
    </submittedName>
</protein>
<evidence type="ECO:0000313" key="3">
    <source>
        <dbReference type="Proteomes" id="UP000053097"/>
    </source>
</evidence>
<sequence>DRIRERHSRAESACARARANEPNERTWNERRERNAAPKDLRGAPRISNRVARAIYVPQGCLKERP</sequence>
<accession>A0A026WPL6</accession>
<name>A0A026WPL6_OOCBI</name>
<feature type="compositionally biased region" description="Basic and acidic residues" evidence="1">
    <location>
        <begin position="18"/>
        <end position="42"/>
    </location>
</feature>
<organism evidence="2 3">
    <name type="scientific">Ooceraea biroi</name>
    <name type="common">Clonal raider ant</name>
    <name type="synonym">Cerapachys biroi</name>
    <dbReference type="NCBI Taxonomy" id="2015173"/>
    <lineage>
        <taxon>Eukaryota</taxon>
        <taxon>Metazoa</taxon>
        <taxon>Ecdysozoa</taxon>
        <taxon>Arthropoda</taxon>
        <taxon>Hexapoda</taxon>
        <taxon>Insecta</taxon>
        <taxon>Pterygota</taxon>
        <taxon>Neoptera</taxon>
        <taxon>Endopterygota</taxon>
        <taxon>Hymenoptera</taxon>
        <taxon>Apocrita</taxon>
        <taxon>Aculeata</taxon>
        <taxon>Formicoidea</taxon>
        <taxon>Formicidae</taxon>
        <taxon>Dorylinae</taxon>
        <taxon>Ooceraea</taxon>
    </lineage>
</organism>
<gene>
    <name evidence="2" type="ORF">X777_01985</name>
</gene>
<evidence type="ECO:0000256" key="1">
    <source>
        <dbReference type="SAM" id="MobiDB-lite"/>
    </source>
</evidence>
<dbReference type="AlphaFoldDB" id="A0A026WPL6"/>
<feature type="region of interest" description="Disordered" evidence="1">
    <location>
        <begin position="1"/>
        <end position="44"/>
    </location>
</feature>
<reference evidence="2 3" key="1">
    <citation type="journal article" date="2014" name="Curr. Biol.">
        <title>The genome of the clonal raider ant Cerapachys biroi.</title>
        <authorList>
            <person name="Oxley P.R."/>
            <person name="Ji L."/>
            <person name="Fetter-Pruneda I."/>
            <person name="McKenzie S.K."/>
            <person name="Li C."/>
            <person name="Hu H."/>
            <person name="Zhang G."/>
            <person name="Kronauer D.J."/>
        </authorList>
    </citation>
    <scope>NUCLEOTIDE SEQUENCE [LARGE SCALE GENOMIC DNA]</scope>
</reference>
<dbReference type="EMBL" id="KK107138">
    <property type="protein sequence ID" value="EZA57970.1"/>
    <property type="molecule type" value="Genomic_DNA"/>
</dbReference>
<proteinExistence type="predicted"/>
<dbReference type="Proteomes" id="UP000053097">
    <property type="component" value="Unassembled WGS sequence"/>
</dbReference>
<feature type="non-terminal residue" evidence="2">
    <location>
        <position position="1"/>
    </location>
</feature>
<keyword evidence="3" id="KW-1185">Reference proteome</keyword>
<evidence type="ECO:0000313" key="2">
    <source>
        <dbReference type="EMBL" id="EZA57970.1"/>
    </source>
</evidence>